<dbReference type="PANTHER" id="PTHR43827">
    <property type="entry name" value="2,5-DIKETO-D-GLUCONIC ACID REDUCTASE"/>
    <property type="match status" value="1"/>
</dbReference>
<evidence type="ECO:0000259" key="4">
    <source>
        <dbReference type="Pfam" id="PF00248"/>
    </source>
</evidence>
<dbReference type="InterPro" id="IPR055170">
    <property type="entry name" value="GFO_IDH_MocA-like_dom"/>
</dbReference>
<dbReference type="SUPFAM" id="SSF55347">
    <property type="entry name" value="Glyceraldehyde-3-phosphate dehydrogenase-like, C-terminal domain"/>
    <property type="match status" value="1"/>
</dbReference>
<keyword evidence="8" id="KW-1185">Reference proteome</keyword>
<dbReference type="InterPro" id="IPR036291">
    <property type="entry name" value="NAD(P)-bd_dom_sf"/>
</dbReference>
<keyword evidence="2" id="KW-0521">NADP</keyword>
<evidence type="ECO:0000256" key="3">
    <source>
        <dbReference type="ARBA" id="ARBA00023002"/>
    </source>
</evidence>
<proteinExistence type="inferred from homology"/>
<sequence length="656" mass="69816">MNCLFVGAGSIAPEYAAGLPGSSLSLAGVVDLDGDRAAALAADHGCPSFTDLETALATVDAPLVVNLTSHAAHAPATRTALEADRHVYSQKPLALDADEAKALVALARDRGLGLGCAPGTPLGPSQRRAGRLLADGRLGPVGLGYAHAHVGRVTDWHDRPDSFLEIGPLYDGAVYPLALLVSWFGPVERVRVADALDVWPEREDRRPSTPSHVEATLAFATGATVRLTASFYAPHRSREFYGLELHGDDGSLYLKGTGAMDDDRDHVRFGRVGREYVSAPPDAPTEPYEYVDAVERLAATVETGSPSRVGGRRGAHVVAVCNAIEAAAEGEGAVAVDDCGATADPPPAPVVRPEPLFDGSGAAGVRLPAVGFGCSRYRDGAYVERADSIATALDAGYRLLDTAELYGNEHRIGDLLAAPGAPDRDRVFLLGKAWRTNHRREHLLAACAGSREELGIDAFDCYALHWPGALEHRGELRRLAEKPVERQEALAFPEGEDGGPATADVSLATAWRNLEIVHERGWARTLGICNVSRTQLETVLEAGAVDPAIVQVERHPYRPRRGLVERCHERGIRVVAHSPLSAPDLLDEPVLEAIGADRGLSPAEVVVAWNVARGVVPIPSSTTESHVVSNLAAGSERLTAEEVARVDALRDPDFER</sequence>
<name>A0A2G1WH44_9EURY</name>
<dbReference type="Gene3D" id="3.40.50.720">
    <property type="entry name" value="NAD(P)-binding Rossmann-like Domain"/>
    <property type="match status" value="1"/>
</dbReference>
<comment type="similarity">
    <text evidence="1">Belongs to the aldo/keto reductase family.</text>
</comment>
<evidence type="ECO:0000313" key="7">
    <source>
        <dbReference type="EMBL" id="PHQ38275.1"/>
    </source>
</evidence>
<organism evidence="7 8">
    <name type="scientific">Halorubrum persicum</name>
    <dbReference type="NCBI Taxonomy" id="1383844"/>
    <lineage>
        <taxon>Archaea</taxon>
        <taxon>Methanobacteriati</taxon>
        <taxon>Methanobacteriota</taxon>
        <taxon>Stenosarchaea group</taxon>
        <taxon>Halobacteria</taxon>
        <taxon>Halobacteriales</taxon>
        <taxon>Haloferacaceae</taxon>
        <taxon>Halorubrum</taxon>
    </lineage>
</organism>
<dbReference type="GO" id="GO:0000166">
    <property type="term" value="F:nucleotide binding"/>
    <property type="evidence" value="ECO:0007669"/>
    <property type="project" value="InterPro"/>
</dbReference>
<dbReference type="Pfam" id="PF01408">
    <property type="entry name" value="GFO_IDH_MocA"/>
    <property type="match status" value="1"/>
</dbReference>
<dbReference type="SUPFAM" id="SSF51430">
    <property type="entry name" value="NAD(P)-linked oxidoreductase"/>
    <property type="match status" value="1"/>
</dbReference>
<accession>A0A2G1WH44</accession>
<evidence type="ECO:0000313" key="8">
    <source>
        <dbReference type="Proteomes" id="UP000222824"/>
    </source>
</evidence>
<keyword evidence="3" id="KW-0560">Oxidoreductase</keyword>
<dbReference type="GO" id="GO:0016616">
    <property type="term" value="F:oxidoreductase activity, acting on the CH-OH group of donors, NAD or NADP as acceptor"/>
    <property type="evidence" value="ECO:0007669"/>
    <property type="project" value="UniProtKB-ARBA"/>
</dbReference>
<dbReference type="InterPro" id="IPR018170">
    <property type="entry name" value="Aldo/ket_reductase_CS"/>
</dbReference>
<evidence type="ECO:0000259" key="6">
    <source>
        <dbReference type="Pfam" id="PF22725"/>
    </source>
</evidence>
<dbReference type="OrthoDB" id="25239at2157"/>
<reference evidence="7 8" key="1">
    <citation type="journal article" date="2014" name="Front. Microbiol.">
        <title>Population and genomic analysis of the genus Halorubrum.</title>
        <authorList>
            <person name="Fullmer M.S."/>
            <person name="Soucy S.M."/>
            <person name="Swithers K.S."/>
            <person name="Makkay A.M."/>
            <person name="Wheeler R."/>
            <person name="Ventosa A."/>
            <person name="Gogarten J.P."/>
            <person name="Papke R.T."/>
        </authorList>
    </citation>
    <scope>NUCLEOTIDE SEQUENCE [LARGE SCALE GENOMIC DNA]</scope>
    <source>
        <strain evidence="7 8">C49</strain>
    </source>
</reference>
<dbReference type="Pfam" id="PF22725">
    <property type="entry name" value="GFO_IDH_MocA_C3"/>
    <property type="match status" value="1"/>
</dbReference>
<dbReference type="Gene3D" id="3.20.20.100">
    <property type="entry name" value="NADP-dependent oxidoreductase domain"/>
    <property type="match status" value="1"/>
</dbReference>
<feature type="domain" description="GFO/IDH/MocA-like oxidoreductase" evidence="6">
    <location>
        <begin position="127"/>
        <end position="252"/>
    </location>
</feature>
<gene>
    <name evidence="7" type="ORF">DJ69_12395</name>
</gene>
<comment type="caution">
    <text evidence="7">The sequence shown here is derived from an EMBL/GenBank/DDBJ whole genome shotgun (WGS) entry which is preliminary data.</text>
</comment>
<feature type="domain" description="Gfo/Idh/MocA-like oxidoreductase N-terminal" evidence="5">
    <location>
        <begin position="1"/>
        <end position="112"/>
    </location>
</feature>
<dbReference type="InterPro" id="IPR000683">
    <property type="entry name" value="Gfo/Idh/MocA-like_OxRdtase_N"/>
</dbReference>
<protein>
    <submittedName>
        <fullName evidence="7">Alcohol dehydrogenase</fullName>
    </submittedName>
</protein>
<dbReference type="PROSITE" id="PS00798">
    <property type="entry name" value="ALDOKETO_REDUCTASE_1"/>
    <property type="match status" value="1"/>
</dbReference>
<dbReference type="InterPro" id="IPR023210">
    <property type="entry name" value="NADP_OxRdtase_dom"/>
</dbReference>
<evidence type="ECO:0000256" key="1">
    <source>
        <dbReference type="ARBA" id="ARBA00007905"/>
    </source>
</evidence>
<dbReference type="Gene3D" id="3.30.360.10">
    <property type="entry name" value="Dihydrodipicolinate Reductase, domain 2"/>
    <property type="match status" value="1"/>
</dbReference>
<dbReference type="AlphaFoldDB" id="A0A2G1WH44"/>
<dbReference type="RefSeq" id="WP_099255909.1">
    <property type="nucleotide sequence ID" value="NZ_NHOA01000110.1"/>
</dbReference>
<feature type="domain" description="NADP-dependent oxidoreductase" evidence="4">
    <location>
        <begin position="371"/>
        <end position="650"/>
    </location>
</feature>
<dbReference type="InterPro" id="IPR020471">
    <property type="entry name" value="AKR"/>
</dbReference>
<evidence type="ECO:0000256" key="2">
    <source>
        <dbReference type="ARBA" id="ARBA00022857"/>
    </source>
</evidence>
<dbReference type="CDD" id="cd19071">
    <property type="entry name" value="AKR_AKR1-5-like"/>
    <property type="match status" value="1"/>
</dbReference>
<dbReference type="EMBL" id="NHOA01000110">
    <property type="protein sequence ID" value="PHQ38275.1"/>
    <property type="molecule type" value="Genomic_DNA"/>
</dbReference>
<evidence type="ECO:0000259" key="5">
    <source>
        <dbReference type="Pfam" id="PF01408"/>
    </source>
</evidence>
<dbReference type="SUPFAM" id="SSF51735">
    <property type="entry name" value="NAD(P)-binding Rossmann-fold domains"/>
    <property type="match status" value="1"/>
</dbReference>
<dbReference type="InterPro" id="IPR036812">
    <property type="entry name" value="NAD(P)_OxRdtase_dom_sf"/>
</dbReference>
<dbReference type="Pfam" id="PF00248">
    <property type="entry name" value="Aldo_ket_red"/>
    <property type="match status" value="1"/>
</dbReference>
<dbReference type="PANTHER" id="PTHR43827:SF3">
    <property type="entry name" value="NADP-DEPENDENT OXIDOREDUCTASE DOMAIN-CONTAINING PROTEIN"/>
    <property type="match status" value="1"/>
</dbReference>
<dbReference type="Proteomes" id="UP000222824">
    <property type="component" value="Unassembled WGS sequence"/>
</dbReference>
<dbReference type="PRINTS" id="PR00069">
    <property type="entry name" value="ALDKETRDTASE"/>
</dbReference>